<evidence type="ECO:0000313" key="5">
    <source>
        <dbReference type="Proteomes" id="UP001497512"/>
    </source>
</evidence>
<dbReference type="EMBL" id="OZ019907">
    <property type="protein sequence ID" value="CAK9205973.1"/>
    <property type="molecule type" value="Genomic_DNA"/>
</dbReference>
<name>A0ABP0TVA8_9BRYO</name>
<comment type="cofactor">
    <cofactor evidence="1">
        <name>a divalent metal cation</name>
        <dbReference type="ChEBI" id="CHEBI:60240"/>
    </cofactor>
</comment>
<feature type="region of interest" description="Disordered" evidence="3">
    <location>
        <begin position="877"/>
        <end position="902"/>
    </location>
</feature>
<dbReference type="Pfam" id="PF04857">
    <property type="entry name" value="CAF1"/>
    <property type="match status" value="1"/>
</dbReference>
<comment type="similarity">
    <text evidence="2">Belongs to the CAF1 family.</text>
</comment>
<evidence type="ECO:0000256" key="2">
    <source>
        <dbReference type="ARBA" id="ARBA00008372"/>
    </source>
</evidence>
<dbReference type="Proteomes" id="UP001497512">
    <property type="component" value="Chromosome 15"/>
</dbReference>
<dbReference type="PANTHER" id="PTHR15092:SF22">
    <property type="entry name" value="POLY(A)-SPECIFIC RIBONUCLEASE PNLDC1"/>
    <property type="match status" value="1"/>
</dbReference>
<dbReference type="InterPro" id="IPR036397">
    <property type="entry name" value="RNaseH_sf"/>
</dbReference>
<evidence type="ECO:0000313" key="4">
    <source>
        <dbReference type="EMBL" id="CAK9205973.1"/>
    </source>
</evidence>
<reference evidence="4" key="1">
    <citation type="submission" date="2024-02" db="EMBL/GenBank/DDBJ databases">
        <authorList>
            <consortium name="ELIXIR-Norway"/>
            <consortium name="Elixir Norway"/>
        </authorList>
    </citation>
    <scope>NUCLEOTIDE SEQUENCE</scope>
</reference>
<dbReference type="PANTHER" id="PTHR15092">
    <property type="entry name" value="POLY A -SPECIFIC RIBONUCLEASE/TARGET OF EGR1, MEMBER 1"/>
    <property type="match status" value="1"/>
</dbReference>
<feature type="compositionally biased region" description="Basic and acidic residues" evidence="3">
    <location>
        <begin position="893"/>
        <end position="902"/>
    </location>
</feature>
<organism evidence="4 5">
    <name type="scientific">Sphagnum troendelagicum</name>
    <dbReference type="NCBI Taxonomy" id="128251"/>
    <lineage>
        <taxon>Eukaryota</taxon>
        <taxon>Viridiplantae</taxon>
        <taxon>Streptophyta</taxon>
        <taxon>Embryophyta</taxon>
        <taxon>Bryophyta</taxon>
        <taxon>Sphagnophytina</taxon>
        <taxon>Sphagnopsida</taxon>
        <taxon>Sphagnales</taxon>
        <taxon>Sphagnaceae</taxon>
        <taxon>Sphagnum</taxon>
    </lineage>
</organism>
<proteinExistence type="inferred from homology"/>
<dbReference type="InterPro" id="IPR012337">
    <property type="entry name" value="RNaseH-like_sf"/>
</dbReference>
<evidence type="ECO:0000256" key="3">
    <source>
        <dbReference type="SAM" id="MobiDB-lite"/>
    </source>
</evidence>
<sequence>MPVRQWMVRMAPHIRVPRLLTAFRSNRWRSELASAGGILGVSIRGLSSSSSASGIKGVGLVAMANVTKRNFVEAYEQLKRHLQVADFVAIDLEMTGVESTVWRRHQEMDTCEIRYQNLKHSAEKFAVWQCGVCPFKWDQTGKKFIAFPYNFFIFPRNELQLDMPSRAFFAQTTSLEFLAKHKFDFNTCVYEGVSYLSRDQEVAARSKLGLGPPCPDIKKQSITGEPEIPLTRSGDVLFTERIRVQVGKWRDGLLSNQRKWQWTDGGGGGGGAGGPSVVVKSDLFSLPIDPTKEDPIIPKQDIAVGSSFGSLRPSLVLEPMSAFQSKLVKQVLRKNFHDLVGVVKEKGSAAGSTTAGDRSQTLIQVIFTSSKEDKNQLLEELAQEERQSLEGRVSGAVGFRKVIDAISESGLPVIGHNCILDMLHLHSKFMTPLPSSAAQFCSSLQSLFPCIVDTKYLLRSEPTLRGVLANRSTSLAIVFSHICQSFANQAVASGRFHFGKGKILNTAFSKVAVEVAQDFRGYGVAKDTGLKHEAGFDAYMTGAIFAQACHLLQVDVSTIRNLPQAVKEGDAGLASYTNVLALGWVGNMALDLSSGKEAAGVKAFCSPHPHANRRTDISTVALVWGFPAGCQERDLQRIVHNVFKPGERGPPVEVTLVDNSSAFIEFRNPVVMHQFFQLIQGPKTPTTHTSCSPDLRAAPYEAYERLCKSPLSTELLADSAQILCLDQQFPQGQPTQHNSYDDMLPLARSREQFDLEAMPPTMSQENADIRHDLAPKIEKEIDTDLLEVLNCSEGAGDHLREVVELEIPEQEVENRLVLESFEETTNGDKRWKISKIENLEIGQRAASWSGMDNARDKKDFCTVELGYSRWMKRSFSEEQPVCVSPNLTKRPRTRESGDGSDS</sequence>
<dbReference type="SUPFAM" id="SSF53098">
    <property type="entry name" value="Ribonuclease H-like"/>
    <property type="match status" value="1"/>
</dbReference>
<dbReference type="Gene3D" id="3.30.420.10">
    <property type="entry name" value="Ribonuclease H-like superfamily/Ribonuclease H"/>
    <property type="match status" value="2"/>
</dbReference>
<dbReference type="InterPro" id="IPR051181">
    <property type="entry name" value="CAF1_poly(A)_ribonucleases"/>
</dbReference>
<keyword evidence="5" id="KW-1185">Reference proteome</keyword>
<evidence type="ECO:0000256" key="1">
    <source>
        <dbReference type="ARBA" id="ARBA00001968"/>
    </source>
</evidence>
<accession>A0ABP0TVA8</accession>
<protein>
    <submittedName>
        <fullName evidence="4">Uncharacterized protein</fullName>
    </submittedName>
</protein>
<dbReference type="InterPro" id="IPR006941">
    <property type="entry name" value="RNase_CAF1"/>
</dbReference>
<gene>
    <name evidence="4" type="ORF">CSSPTR1EN2_LOCUS8116</name>
</gene>